<dbReference type="InterPro" id="IPR036410">
    <property type="entry name" value="HSP_DnaJ_Cys-rich_dom_sf"/>
</dbReference>
<dbReference type="Pfam" id="PF01556">
    <property type="entry name" value="DnaJ_C"/>
    <property type="match status" value="1"/>
</dbReference>
<reference evidence="8 9" key="1">
    <citation type="submission" date="2018-06" db="EMBL/GenBank/DDBJ databases">
        <title>The Genome of Cuscuta australis (Dodder) Provides Insight into the Evolution of Plant Parasitism.</title>
        <authorList>
            <person name="Liu H."/>
        </authorList>
    </citation>
    <scope>NUCLEOTIDE SEQUENCE [LARGE SCALE GENOMIC DNA]</scope>
    <source>
        <strain evidence="9">cv. Yunnan</strain>
        <tissue evidence="8">Vines</tissue>
    </source>
</reference>
<evidence type="ECO:0000256" key="3">
    <source>
        <dbReference type="ARBA" id="ARBA00022771"/>
    </source>
</evidence>
<organism evidence="8 9">
    <name type="scientific">Cuscuta australis</name>
    <dbReference type="NCBI Taxonomy" id="267555"/>
    <lineage>
        <taxon>Eukaryota</taxon>
        <taxon>Viridiplantae</taxon>
        <taxon>Streptophyta</taxon>
        <taxon>Embryophyta</taxon>
        <taxon>Tracheophyta</taxon>
        <taxon>Spermatophyta</taxon>
        <taxon>Magnoliopsida</taxon>
        <taxon>eudicotyledons</taxon>
        <taxon>Gunneridae</taxon>
        <taxon>Pentapetalae</taxon>
        <taxon>asterids</taxon>
        <taxon>lamiids</taxon>
        <taxon>Solanales</taxon>
        <taxon>Convolvulaceae</taxon>
        <taxon>Cuscuteae</taxon>
        <taxon>Cuscuta</taxon>
        <taxon>Cuscuta subgen. Grammica</taxon>
        <taxon>Cuscuta sect. Cleistogrammica</taxon>
    </lineage>
</organism>
<dbReference type="Gene3D" id="2.60.260.20">
    <property type="entry name" value="Urease metallochaperone UreE, N-terminal domain"/>
    <property type="match status" value="2"/>
</dbReference>
<dbReference type="FunFam" id="2.60.260.20:FF:000005">
    <property type="entry name" value="Chaperone protein dnaJ 1, mitochondrial"/>
    <property type="match status" value="1"/>
</dbReference>
<dbReference type="GO" id="GO:0042026">
    <property type="term" value="P:protein refolding"/>
    <property type="evidence" value="ECO:0007669"/>
    <property type="project" value="TreeGrafter"/>
</dbReference>
<dbReference type="EMBL" id="NQVE01000119">
    <property type="protein sequence ID" value="RAL47050.1"/>
    <property type="molecule type" value="Genomic_DNA"/>
</dbReference>
<dbReference type="GO" id="GO:0005524">
    <property type="term" value="F:ATP binding"/>
    <property type="evidence" value="ECO:0007669"/>
    <property type="project" value="InterPro"/>
</dbReference>
<dbReference type="GO" id="GO:0051082">
    <property type="term" value="F:unfolded protein binding"/>
    <property type="evidence" value="ECO:0007669"/>
    <property type="project" value="InterPro"/>
</dbReference>
<protein>
    <recommendedName>
        <fullName evidence="10">Chaperone protein dnaJ 1, mitochondrial</fullName>
    </recommendedName>
</protein>
<dbReference type="Pfam" id="PF00226">
    <property type="entry name" value="DnaJ"/>
    <property type="match status" value="1"/>
</dbReference>
<dbReference type="GO" id="GO:0031072">
    <property type="term" value="F:heat shock protein binding"/>
    <property type="evidence" value="ECO:0007669"/>
    <property type="project" value="InterPro"/>
</dbReference>
<accession>A0A328DP66</accession>
<keyword evidence="1 5" id="KW-0479">Metal-binding</keyword>
<keyword evidence="2" id="KW-0677">Repeat</keyword>
<evidence type="ECO:0000259" key="7">
    <source>
        <dbReference type="PROSITE" id="PS51188"/>
    </source>
</evidence>
<dbReference type="PROSITE" id="PS51188">
    <property type="entry name" value="ZF_CR"/>
    <property type="match status" value="1"/>
</dbReference>
<dbReference type="PANTHER" id="PTHR43096:SF36">
    <property type="entry name" value="CHAPERONE PROTEIN DNAJ 1, MITOCHONDRIAL"/>
    <property type="match status" value="1"/>
</dbReference>
<dbReference type="SMART" id="SM00271">
    <property type="entry name" value="DnaJ"/>
    <property type="match status" value="1"/>
</dbReference>
<dbReference type="InterPro" id="IPR001623">
    <property type="entry name" value="DnaJ_domain"/>
</dbReference>
<dbReference type="GO" id="GO:0009408">
    <property type="term" value="P:response to heat"/>
    <property type="evidence" value="ECO:0007669"/>
    <property type="project" value="InterPro"/>
</dbReference>
<feature type="domain" description="CR-type" evidence="7">
    <location>
        <begin position="218"/>
        <end position="292"/>
    </location>
</feature>
<dbReference type="SUPFAM" id="SSF57938">
    <property type="entry name" value="DnaJ/Hsp40 cysteine-rich domain"/>
    <property type="match status" value="1"/>
</dbReference>
<name>A0A328DP66_9ASTE</name>
<dbReference type="SUPFAM" id="SSF49493">
    <property type="entry name" value="HSP40/DnaJ peptide-binding domain"/>
    <property type="match status" value="2"/>
</dbReference>
<dbReference type="InterPro" id="IPR001305">
    <property type="entry name" value="HSP_DnaJ_Cys-rich_dom"/>
</dbReference>
<dbReference type="Gene3D" id="2.10.230.10">
    <property type="entry name" value="Heat shock protein DnaJ, cysteine-rich domain"/>
    <property type="match status" value="1"/>
</dbReference>
<evidence type="ECO:0000313" key="8">
    <source>
        <dbReference type="EMBL" id="RAL47050.1"/>
    </source>
</evidence>
<dbReference type="Pfam" id="PF00684">
    <property type="entry name" value="DnaJ_CXXCXGXG"/>
    <property type="match status" value="1"/>
</dbReference>
<dbReference type="SUPFAM" id="SSF46565">
    <property type="entry name" value="Chaperone J-domain"/>
    <property type="match status" value="1"/>
</dbReference>
<evidence type="ECO:0000256" key="5">
    <source>
        <dbReference type="PROSITE-ProRule" id="PRU00546"/>
    </source>
</evidence>
<dbReference type="Gene3D" id="1.10.287.110">
    <property type="entry name" value="DnaJ domain"/>
    <property type="match status" value="1"/>
</dbReference>
<evidence type="ECO:0000256" key="4">
    <source>
        <dbReference type="ARBA" id="ARBA00022833"/>
    </source>
</evidence>
<dbReference type="InterPro" id="IPR002939">
    <property type="entry name" value="DnaJ_C"/>
</dbReference>
<comment type="caution">
    <text evidence="8">The sequence shown here is derived from an EMBL/GenBank/DDBJ whole genome shotgun (WGS) entry which is preliminary data.</text>
</comment>
<dbReference type="CDD" id="cd10747">
    <property type="entry name" value="DnaJ_C"/>
    <property type="match status" value="1"/>
</dbReference>
<dbReference type="InterPro" id="IPR018253">
    <property type="entry name" value="DnaJ_domain_CS"/>
</dbReference>
<dbReference type="PRINTS" id="PR00625">
    <property type="entry name" value="JDOMAIN"/>
</dbReference>
<dbReference type="InterPro" id="IPR012724">
    <property type="entry name" value="DnaJ"/>
</dbReference>
<dbReference type="InterPro" id="IPR008971">
    <property type="entry name" value="HSP40/DnaJ_pept-bd"/>
</dbReference>
<proteinExistence type="inferred from homology"/>
<evidence type="ECO:0000259" key="6">
    <source>
        <dbReference type="PROSITE" id="PS50076"/>
    </source>
</evidence>
<evidence type="ECO:0000256" key="1">
    <source>
        <dbReference type="ARBA" id="ARBA00022723"/>
    </source>
</evidence>
<evidence type="ECO:0008006" key="10">
    <source>
        <dbReference type="Google" id="ProtNLM"/>
    </source>
</evidence>
<feature type="domain" description="J" evidence="6">
    <location>
        <begin position="88"/>
        <end position="153"/>
    </location>
</feature>
<gene>
    <name evidence="8" type="ORF">DM860_017091</name>
</gene>
<dbReference type="PROSITE" id="PS00636">
    <property type="entry name" value="DNAJ_1"/>
    <property type="match status" value="1"/>
</dbReference>
<sequence length="472" mass="52932">MGRLNWFRLPSRAFLQSILSRQRVVAEPAAGNRKWSCAITQYQPALLHSRSLYTCNVIGMAARFATGECPSSRHFIHSTGVCHSMEKDYYDLLGVSKDASREEIKKAFHLLAKQFHPDANKNNPSAKRKFQEIRDAYEILRDPDKRKQYDMMKEQPRKTESSNFGNGSAEGFRYKANFNDFSHSFQKIFSEIFENETETFSDDIQVELSLSFSEAAKGCTKHLSFDADVPCDICSGHGYPPNAKTRVCPTCEGLGRVTIPPFTATCSDCKGSGRIIKESCRECKGSGVVGGVKDVKVTIPPGMDSGDTIRVQRAGHAGRRGMQPGNLFIKLKVDEDSVFDRDGADIYIDANISFTQAILGGKVDVPTLSGTTSVKIPKGVQPGQLLVLRGKGLPRSGFIVDHGDLYVRFRIRFPKELNNKQREILEEFAKEEIIHGENMYSQGNWWDQVLEKHAVEFSLVFLFLLLLICYTL</sequence>
<dbReference type="PANTHER" id="PTHR43096">
    <property type="entry name" value="DNAJ HOMOLOG 1, MITOCHONDRIAL-RELATED"/>
    <property type="match status" value="1"/>
</dbReference>
<dbReference type="GO" id="GO:0005737">
    <property type="term" value="C:cytoplasm"/>
    <property type="evidence" value="ECO:0007669"/>
    <property type="project" value="TreeGrafter"/>
</dbReference>
<dbReference type="Proteomes" id="UP000249390">
    <property type="component" value="Unassembled WGS sequence"/>
</dbReference>
<feature type="zinc finger region" description="CR-type" evidence="5">
    <location>
        <begin position="218"/>
        <end position="292"/>
    </location>
</feature>
<evidence type="ECO:0000256" key="2">
    <source>
        <dbReference type="ARBA" id="ARBA00022737"/>
    </source>
</evidence>
<dbReference type="HAMAP" id="MF_01152">
    <property type="entry name" value="DnaJ"/>
    <property type="match status" value="1"/>
</dbReference>
<dbReference type="NCBIfam" id="NF008035">
    <property type="entry name" value="PRK10767.1"/>
    <property type="match status" value="1"/>
</dbReference>
<dbReference type="CDD" id="cd06257">
    <property type="entry name" value="DnaJ"/>
    <property type="match status" value="1"/>
</dbReference>
<dbReference type="AlphaFoldDB" id="A0A328DP66"/>
<dbReference type="GO" id="GO:0008270">
    <property type="term" value="F:zinc ion binding"/>
    <property type="evidence" value="ECO:0007669"/>
    <property type="project" value="UniProtKB-KW"/>
</dbReference>
<keyword evidence="4 5" id="KW-0862">Zinc</keyword>
<keyword evidence="3 5" id="KW-0863">Zinc-finger</keyword>
<dbReference type="PROSITE" id="PS50076">
    <property type="entry name" value="DNAJ_2"/>
    <property type="match status" value="1"/>
</dbReference>
<evidence type="ECO:0000313" key="9">
    <source>
        <dbReference type="Proteomes" id="UP000249390"/>
    </source>
</evidence>
<dbReference type="InterPro" id="IPR036869">
    <property type="entry name" value="J_dom_sf"/>
</dbReference>
<keyword evidence="9" id="KW-1185">Reference proteome</keyword>